<keyword evidence="2" id="KW-1185">Reference proteome</keyword>
<gene>
    <name evidence="1" type="ORF">KTS45_06665</name>
</gene>
<organism evidence="1 2">
    <name type="scientific">Haloarcula limicola</name>
    <dbReference type="NCBI Taxonomy" id="1429915"/>
    <lineage>
        <taxon>Archaea</taxon>
        <taxon>Methanobacteriati</taxon>
        <taxon>Methanobacteriota</taxon>
        <taxon>Stenosarchaea group</taxon>
        <taxon>Halobacteria</taxon>
        <taxon>Halobacteriales</taxon>
        <taxon>Haloarculaceae</taxon>
        <taxon>Haloarcula</taxon>
    </lineage>
</organism>
<protein>
    <submittedName>
        <fullName evidence="1">Type IV pilin</fullName>
    </submittedName>
</protein>
<dbReference type="Pfam" id="PF23960">
    <property type="entry name" value="DUF7289"/>
    <property type="match status" value="1"/>
</dbReference>
<proteinExistence type="predicted"/>
<dbReference type="Proteomes" id="UP000766550">
    <property type="component" value="Unassembled WGS sequence"/>
</dbReference>
<dbReference type="InterPro" id="IPR055713">
    <property type="entry name" value="DUF7289"/>
</dbReference>
<evidence type="ECO:0000313" key="1">
    <source>
        <dbReference type="EMBL" id="MBV0923882.1"/>
    </source>
</evidence>
<dbReference type="AlphaFoldDB" id="A0A8J7Y467"/>
<dbReference type="EMBL" id="JAHQXF010000001">
    <property type="protein sequence ID" value="MBV0923882.1"/>
    <property type="molecule type" value="Genomic_DNA"/>
</dbReference>
<reference evidence="1 2" key="1">
    <citation type="submission" date="2021-06" db="EMBL/GenBank/DDBJ databases">
        <title>New haloarchaea isolates fom saline soil.</title>
        <authorList>
            <person name="Duran-Viseras A."/>
            <person name="Sanchez-Porro C.S."/>
            <person name="Ventosa A."/>
        </authorList>
    </citation>
    <scope>NUCLEOTIDE SEQUENCE [LARGE SCALE GENOMIC DNA]</scope>
    <source>
        <strain evidence="1 2">JCM 183640</strain>
    </source>
</reference>
<dbReference type="RefSeq" id="WP_162316981.1">
    <property type="nucleotide sequence ID" value="NZ_JAHQXF010000001.1"/>
</dbReference>
<name>A0A8J7Y467_9EURY</name>
<comment type="caution">
    <text evidence="1">The sequence shown here is derived from an EMBL/GenBank/DDBJ whole genome shotgun (WGS) entry which is preliminary data.</text>
</comment>
<accession>A0A8J7Y467</accession>
<sequence length="244" mass="25147">MSARGGRSRGQSHVVGVVLLLGLTTVALGGLTAVVGSVVDGQTAAADEARVAGAFDEGLRPTEQTGPNRVQVRFGDGRLTTVERQLRILTPTGVDREIDIGGLVYTSESARVTFVGGAVVRGRPGNSWLVREPPVTVTRDDSTFVVGAAAVNESGATVSGSGGVTARLRTNVTHAHTRLPTANYRVAIETATPGPLGRHFRGIGGRTAVTDLDGDGVPSVVVSVDGQQTMHLVVHAMRVEVAGG</sequence>
<evidence type="ECO:0000313" key="2">
    <source>
        <dbReference type="Proteomes" id="UP000766550"/>
    </source>
</evidence>
<dbReference type="OrthoDB" id="282668at2157"/>